<dbReference type="Pfam" id="PF12937">
    <property type="entry name" value="F-box-like"/>
    <property type="match status" value="1"/>
</dbReference>
<keyword evidence="3" id="KW-1185">Reference proteome</keyword>
<dbReference type="PANTHER" id="PTHR13318">
    <property type="entry name" value="PARTNER OF PAIRED, ISOFORM B-RELATED"/>
    <property type="match status" value="1"/>
</dbReference>
<organism evidence="2 3">
    <name type="scientific">Culex pipiens pipiens</name>
    <name type="common">Northern house mosquito</name>
    <dbReference type="NCBI Taxonomy" id="38569"/>
    <lineage>
        <taxon>Eukaryota</taxon>
        <taxon>Metazoa</taxon>
        <taxon>Ecdysozoa</taxon>
        <taxon>Arthropoda</taxon>
        <taxon>Hexapoda</taxon>
        <taxon>Insecta</taxon>
        <taxon>Pterygota</taxon>
        <taxon>Neoptera</taxon>
        <taxon>Endopterygota</taxon>
        <taxon>Diptera</taxon>
        <taxon>Nematocera</taxon>
        <taxon>Culicoidea</taxon>
        <taxon>Culicidae</taxon>
        <taxon>Culicinae</taxon>
        <taxon>Culicini</taxon>
        <taxon>Culex</taxon>
        <taxon>Culex</taxon>
    </lineage>
</organism>
<sequence length="944" mass="108060">MEFSTLPSEVQQLIFDGMTFRTRLTASLVCRQWHRLAFTTKFLQQTQLTLEIRQSQCLADAVAILQHSERSYRRMKLIYQGNTQQSLVALTELLETVRDVRELDLLFFFYCFREKLNIVIAEVLSECGCLESFTIGIRGRLMSWIGENRPVATAAVVDLEKEAPRFPALKSLVIKRNPDLLHPRFYEISQSLHSPTFYVPPEPEMLPNLRHLTMNCETAAQLRLFAHCAERLETAAIVSFDGQGRFVEPFLELRLPQVQSLILPGFRRSDTAKLCQFLKVLRRITVLQMEQVLIDSEVIETLFENCSTLKQLVLYMEYLPPGCFRDIARLEKLEKLRLVGKVQNGWVNHEDYFLGAVGGQLRLNSLTISHFVFTSGDFATSIASVFVNLQELRILDCRAKNNIVGPIAEGLWFLRSLEYNKVTHGGVRPVWPPFLNRVKLVNCAWASGDFLNKLLEQCPRLKRISLSACGASREAVQRVTEAATARGCLVERTMNMYSIKQLAESNRHYSRLRIKFIARHDLLKTSTLHPGLLTAMTHLRHVEICYDTPCVEEDWDVVNYRLLKGCDWLESLSLEFPLLASIPDVAGRGESTNRAVKALIERKKNVDVDRDAIDPIRHCRMRSLTTLRVHPPTAMLFQNESKWVYPGPAYCYRNVTSLEIYITLDYQADLVYQLRHQLRSLNLLQVFPERSVDRIKRMDFPLLERLTLNCHNVEDMNLVDNIPRLKYFDPSRSAISNQGIFKVARTCPDLQQFGVQLDGLQENDLLPLLHMTKLTVLTLRMLTHGIPLLDYFQNASKSQTFNHLTKLTLQDCKLSGSNPLYSIPRVMPNLKSLALRSCHTNMCFLEELPTILPCLTQLKLVHLELLNVTAFRPNGSTVILPRALMYGEAWRAASGGWTQRVLVRDVRAGTVMNGLLFRRLYKNSPTGAYRIVDATGEGGNDLWR</sequence>
<evidence type="ECO:0000313" key="3">
    <source>
        <dbReference type="Proteomes" id="UP001562425"/>
    </source>
</evidence>
<evidence type="ECO:0000313" key="2">
    <source>
        <dbReference type="EMBL" id="KAL1399373.1"/>
    </source>
</evidence>
<dbReference type="Gene3D" id="1.20.1280.50">
    <property type="match status" value="1"/>
</dbReference>
<gene>
    <name evidence="2" type="ORF">pipiens_002217</name>
</gene>
<dbReference type="SMART" id="SM00256">
    <property type="entry name" value="FBOX"/>
    <property type="match status" value="1"/>
</dbReference>
<feature type="domain" description="F-box" evidence="1">
    <location>
        <begin position="1"/>
        <end position="46"/>
    </location>
</feature>
<proteinExistence type="predicted"/>
<dbReference type="SUPFAM" id="SSF81383">
    <property type="entry name" value="F-box domain"/>
    <property type="match status" value="1"/>
</dbReference>
<comment type="caution">
    <text evidence="2">The sequence shown here is derived from an EMBL/GenBank/DDBJ whole genome shotgun (WGS) entry which is preliminary data.</text>
</comment>
<evidence type="ECO:0000259" key="1">
    <source>
        <dbReference type="PROSITE" id="PS50181"/>
    </source>
</evidence>
<protein>
    <recommendedName>
        <fullName evidence="1">F-box domain-containing protein</fullName>
    </recommendedName>
</protein>
<dbReference type="CDD" id="cd09917">
    <property type="entry name" value="F-box_SF"/>
    <property type="match status" value="1"/>
</dbReference>
<dbReference type="Gene3D" id="3.80.10.10">
    <property type="entry name" value="Ribonuclease Inhibitor"/>
    <property type="match status" value="2"/>
</dbReference>
<dbReference type="Proteomes" id="UP001562425">
    <property type="component" value="Unassembled WGS sequence"/>
</dbReference>
<dbReference type="InterPro" id="IPR001810">
    <property type="entry name" value="F-box_dom"/>
</dbReference>
<dbReference type="InterPro" id="IPR032675">
    <property type="entry name" value="LRR_dom_sf"/>
</dbReference>
<dbReference type="InterPro" id="IPR036047">
    <property type="entry name" value="F-box-like_dom_sf"/>
</dbReference>
<dbReference type="AlphaFoldDB" id="A0ABD1DIJ8"/>
<accession>A0ABD1DIJ8</accession>
<dbReference type="PROSITE" id="PS50181">
    <property type="entry name" value="FBOX"/>
    <property type="match status" value="1"/>
</dbReference>
<dbReference type="EMBL" id="JBEHCU010005571">
    <property type="protein sequence ID" value="KAL1399373.1"/>
    <property type="molecule type" value="Genomic_DNA"/>
</dbReference>
<dbReference type="SUPFAM" id="SSF52047">
    <property type="entry name" value="RNI-like"/>
    <property type="match status" value="1"/>
</dbReference>
<name>A0ABD1DIJ8_CULPP</name>
<reference evidence="2 3" key="1">
    <citation type="submission" date="2024-05" db="EMBL/GenBank/DDBJ databases">
        <title>Culex pipiens pipiens assembly and annotation.</title>
        <authorList>
            <person name="Alout H."/>
            <person name="Durand T."/>
        </authorList>
    </citation>
    <scope>NUCLEOTIDE SEQUENCE [LARGE SCALE GENOMIC DNA]</scope>
    <source>
        <strain evidence="2">HA-2024</strain>
        <tissue evidence="2">Whole body</tissue>
    </source>
</reference>